<comment type="similarity">
    <text evidence="1">Belongs to the UDP-glycosyltransferase family.</text>
</comment>
<dbReference type="Pfam" id="PF00201">
    <property type="entry name" value="UDPGT"/>
    <property type="match status" value="1"/>
</dbReference>
<gene>
    <name evidence="3" type="ORF">VNO77_21324</name>
</gene>
<dbReference type="Proteomes" id="UP001367508">
    <property type="component" value="Unassembled WGS sequence"/>
</dbReference>
<dbReference type="EMBL" id="JAYMYQ010000004">
    <property type="protein sequence ID" value="KAK7340616.1"/>
    <property type="molecule type" value="Genomic_DNA"/>
</dbReference>
<dbReference type="GO" id="GO:0080043">
    <property type="term" value="F:quercetin 3-O-glucosyltransferase activity"/>
    <property type="evidence" value="ECO:0007669"/>
    <property type="project" value="TreeGrafter"/>
</dbReference>
<dbReference type="Gene3D" id="3.40.50.2000">
    <property type="entry name" value="Glycogen Phosphorylase B"/>
    <property type="match status" value="2"/>
</dbReference>
<accession>A0AAN9LRS3</accession>
<dbReference type="FunFam" id="3.40.50.2000:FF:000061">
    <property type="entry name" value="UDP-glycosyltransferase 83A1"/>
    <property type="match status" value="1"/>
</dbReference>
<dbReference type="AlphaFoldDB" id="A0AAN9LRS3"/>
<reference evidence="3 4" key="1">
    <citation type="submission" date="2024-01" db="EMBL/GenBank/DDBJ databases">
        <title>The genomes of 5 underutilized Papilionoideae crops provide insights into root nodulation and disease resistanc.</title>
        <authorList>
            <person name="Jiang F."/>
        </authorList>
    </citation>
    <scope>NUCLEOTIDE SEQUENCE [LARGE SCALE GENOMIC DNA]</scope>
    <source>
        <strain evidence="3">LVBAO_FW01</strain>
        <tissue evidence="3">Leaves</tissue>
    </source>
</reference>
<name>A0AAN9LRS3_CANGL</name>
<evidence type="ECO:0000313" key="3">
    <source>
        <dbReference type="EMBL" id="KAK7340616.1"/>
    </source>
</evidence>
<dbReference type="FunFam" id="3.40.50.2000:FF:000108">
    <property type="entry name" value="UDP-glycosyltransferase 83A1"/>
    <property type="match status" value="1"/>
</dbReference>
<keyword evidence="4" id="KW-1185">Reference proteome</keyword>
<keyword evidence="2" id="KW-0808">Transferase</keyword>
<comment type="caution">
    <text evidence="3">The sequence shown here is derived from an EMBL/GenBank/DDBJ whole genome shotgun (WGS) entry which is preliminary data.</text>
</comment>
<dbReference type="InterPro" id="IPR002213">
    <property type="entry name" value="UDP_glucos_trans"/>
</dbReference>
<evidence type="ECO:0000313" key="4">
    <source>
        <dbReference type="Proteomes" id="UP001367508"/>
    </source>
</evidence>
<evidence type="ECO:0000256" key="1">
    <source>
        <dbReference type="ARBA" id="ARBA00009995"/>
    </source>
</evidence>
<dbReference type="CDD" id="cd03784">
    <property type="entry name" value="GT1_Gtf-like"/>
    <property type="match status" value="1"/>
</dbReference>
<sequence length="480" mass="53607">MGESIYFGCNAIFIQISHQGNITSRIAMSKAHVLAIPYPAQGHVIPLMELSHELVKHGIKITFVNTDFTHNQIMKALGEKDIEGNEIQLVSIPDGLEDGESRNDLGKLTEAMCKVMPKKLEMLIEDVNKSVSNKITCVVADESLGWVLEMAKKMGIPSVAFWPASASLLTLSFSIQKLLEDGTIDGDGTPAKDQIIQLAPMMPAMRTTEFVWTCLGSLTTQKFIFDYMCRNNKAVEVAEWIICNSTYDHEPAAFALAPKILPIGPLAAGNHAGYLAGNFWPEDSTCLNWLDQQPTNSVTYVAFGSFTVFDHNQLQELALGLELSNKPFLWVVRSDVNNGKHHAFLKEFEDRVHPRGKVVIWAPQQKVLTHPSVACFLSHCGWNSTMEGSINGIPFLCWPYFADQFLNETYICDIWKVGLRLDRNSGIITREEVAYKIKQLLHDDTFKARALELKILAMNSVKEGGSSNKNLNNFIDWIKA</sequence>
<dbReference type="GO" id="GO:0080044">
    <property type="term" value="F:quercetin 7-O-glucosyltransferase activity"/>
    <property type="evidence" value="ECO:0007669"/>
    <property type="project" value="TreeGrafter"/>
</dbReference>
<dbReference type="PANTHER" id="PTHR11926:SF1555">
    <property type="entry name" value="UDP-GLYCOSYLTRANSFERASE 83A1-LIKE"/>
    <property type="match status" value="1"/>
</dbReference>
<dbReference type="PANTHER" id="PTHR11926">
    <property type="entry name" value="GLUCOSYL/GLUCURONOSYL TRANSFERASES"/>
    <property type="match status" value="1"/>
</dbReference>
<evidence type="ECO:0000256" key="2">
    <source>
        <dbReference type="ARBA" id="ARBA00022679"/>
    </source>
</evidence>
<organism evidence="3 4">
    <name type="scientific">Canavalia gladiata</name>
    <name type="common">Sword bean</name>
    <name type="synonym">Dolichos gladiatus</name>
    <dbReference type="NCBI Taxonomy" id="3824"/>
    <lineage>
        <taxon>Eukaryota</taxon>
        <taxon>Viridiplantae</taxon>
        <taxon>Streptophyta</taxon>
        <taxon>Embryophyta</taxon>
        <taxon>Tracheophyta</taxon>
        <taxon>Spermatophyta</taxon>
        <taxon>Magnoliopsida</taxon>
        <taxon>eudicotyledons</taxon>
        <taxon>Gunneridae</taxon>
        <taxon>Pentapetalae</taxon>
        <taxon>rosids</taxon>
        <taxon>fabids</taxon>
        <taxon>Fabales</taxon>
        <taxon>Fabaceae</taxon>
        <taxon>Papilionoideae</taxon>
        <taxon>50 kb inversion clade</taxon>
        <taxon>NPAAA clade</taxon>
        <taxon>indigoferoid/millettioid clade</taxon>
        <taxon>Phaseoleae</taxon>
        <taxon>Canavalia</taxon>
    </lineage>
</organism>
<proteinExistence type="inferred from homology"/>
<protein>
    <recommendedName>
        <fullName evidence="5">UDP-glycosyltransferase 83A1</fullName>
    </recommendedName>
</protein>
<dbReference type="SUPFAM" id="SSF53756">
    <property type="entry name" value="UDP-Glycosyltransferase/glycogen phosphorylase"/>
    <property type="match status" value="1"/>
</dbReference>
<evidence type="ECO:0008006" key="5">
    <source>
        <dbReference type="Google" id="ProtNLM"/>
    </source>
</evidence>